<reference evidence="2" key="2">
    <citation type="journal article" date="2015" name="Data Brief">
        <title>Shoot transcriptome of the giant reed, Arundo donax.</title>
        <authorList>
            <person name="Barrero R.A."/>
            <person name="Guerrero F.D."/>
            <person name="Moolhuijzen P."/>
            <person name="Goolsby J.A."/>
            <person name="Tidwell J."/>
            <person name="Bellgard S.E."/>
            <person name="Bellgard M.I."/>
        </authorList>
    </citation>
    <scope>NUCLEOTIDE SEQUENCE</scope>
    <source>
        <tissue evidence="2">Shoot tissue taken approximately 20 cm above the soil surface</tissue>
    </source>
</reference>
<feature type="compositionally biased region" description="Low complexity" evidence="1">
    <location>
        <begin position="97"/>
        <end position="123"/>
    </location>
</feature>
<evidence type="ECO:0000256" key="1">
    <source>
        <dbReference type="SAM" id="MobiDB-lite"/>
    </source>
</evidence>
<dbReference type="AlphaFoldDB" id="A0A0A9E1Z9"/>
<organism evidence="2">
    <name type="scientific">Arundo donax</name>
    <name type="common">Giant reed</name>
    <name type="synonym">Donax arundinaceus</name>
    <dbReference type="NCBI Taxonomy" id="35708"/>
    <lineage>
        <taxon>Eukaryota</taxon>
        <taxon>Viridiplantae</taxon>
        <taxon>Streptophyta</taxon>
        <taxon>Embryophyta</taxon>
        <taxon>Tracheophyta</taxon>
        <taxon>Spermatophyta</taxon>
        <taxon>Magnoliopsida</taxon>
        <taxon>Liliopsida</taxon>
        <taxon>Poales</taxon>
        <taxon>Poaceae</taxon>
        <taxon>PACMAD clade</taxon>
        <taxon>Arundinoideae</taxon>
        <taxon>Arundineae</taxon>
        <taxon>Arundo</taxon>
    </lineage>
</organism>
<dbReference type="EMBL" id="GBRH01203071">
    <property type="protein sequence ID" value="JAD94824.1"/>
    <property type="molecule type" value="Transcribed_RNA"/>
</dbReference>
<feature type="region of interest" description="Disordered" evidence="1">
    <location>
        <begin position="56"/>
        <end position="140"/>
    </location>
</feature>
<name>A0A0A9E1Z9_ARUDO</name>
<evidence type="ECO:0000313" key="2">
    <source>
        <dbReference type="EMBL" id="JAD94824.1"/>
    </source>
</evidence>
<reference evidence="2" key="1">
    <citation type="submission" date="2014-09" db="EMBL/GenBank/DDBJ databases">
        <authorList>
            <person name="Magalhaes I.L.F."/>
            <person name="Oliveira U."/>
            <person name="Santos F.R."/>
            <person name="Vidigal T.H.D.A."/>
            <person name="Brescovit A.D."/>
            <person name="Santos A.J."/>
        </authorList>
    </citation>
    <scope>NUCLEOTIDE SEQUENCE</scope>
    <source>
        <tissue evidence="2">Shoot tissue taken approximately 20 cm above the soil surface</tissue>
    </source>
</reference>
<protein>
    <submittedName>
        <fullName evidence="2">Uncharacterized protein</fullName>
    </submittedName>
</protein>
<sequence length="197" mass="20550">MPAASAKWTTPARRCFSTWASAAFRCACASAPAVVKFSSGLKARCLYMTPVPRSTSAVAGASAAGSTTTHTTGGRTSRSVCASRSSSALRRRRSPAPDRVVVTTISSRRGPVSSSSSPTSTIAPSPPAPTSPAASGGGGTRLRRVLTATREAASWSPARCVSCWVPAFQDEVEEGAKPVKNPMTKQSEKWSSAFFHR</sequence>
<feature type="region of interest" description="Disordered" evidence="1">
    <location>
        <begin position="176"/>
        <end position="197"/>
    </location>
</feature>
<feature type="compositionally biased region" description="Low complexity" evidence="1">
    <location>
        <begin position="56"/>
        <end position="88"/>
    </location>
</feature>
<accession>A0A0A9E1Z9</accession>
<proteinExistence type="predicted"/>